<keyword evidence="5" id="KW-0812">Transmembrane</keyword>
<dbReference type="InterPro" id="IPR022346">
    <property type="entry name" value="T2SS_GspH"/>
</dbReference>
<keyword evidence="6" id="KW-1133">Transmembrane helix</keyword>
<keyword evidence="4" id="KW-0997">Cell inner membrane</keyword>
<dbReference type="Pfam" id="PF12019">
    <property type="entry name" value="GspH"/>
    <property type="match status" value="1"/>
</dbReference>
<proteinExistence type="predicted"/>
<keyword evidence="10" id="KW-1185">Reference proteome</keyword>
<reference evidence="10" key="1">
    <citation type="submission" date="2018-03" db="EMBL/GenBank/DDBJ databases">
        <authorList>
            <person name="Zecchin S."/>
        </authorList>
    </citation>
    <scope>NUCLEOTIDE SEQUENCE [LARGE SCALE GENOMIC DNA]</scope>
</reference>
<evidence type="ECO:0000313" key="9">
    <source>
        <dbReference type="EMBL" id="SPP99603.1"/>
    </source>
</evidence>
<evidence type="ECO:0000256" key="6">
    <source>
        <dbReference type="ARBA" id="ARBA00022989"/>
    </source>
</evidence>
<evidence type="ECO:0000256" key="3">
    <source>
        <dbReference type="ARBA" id="ARBA00022481"/>
    </source>
</evidence>
<evidence type="ECO:0000256" key="7">
    <source>
        <dbReference type="ARBA" id="ARBA00023136"/>
    </source>
</evidence>
<evidence type="ECO:0000256" key="4">
    <source>
        <dbReference type="ARBA" id="ARBA00022519"/>
    </source>
</evidence>
<evidence type="ECO:0000256" key="5">
    <source>
        <dbReference type="ARBA" id="ARBA00022692"/>
    </source>
</evidence>
<keyword evidence="3" id="KW-0488">Methylation</keyword>
<dbReference type="GO" id="GO:0015628">
    <property type="term" value="P:protein secretion by the type II secretion system"/>
    <property type="evidence" value="ECO:0007669"/>
    <property type="project" value="InterPro"/>
</dbReference>
<dbReference type="GO" id="GO:0015627">
    <property type="term" value="C:type II protein secretion system complex"/>
    <property type="evidence" value="ECO:0007669"/>
    <property type="project" value="InterPro"/>
</dbReference>
<evidence type="ECO:0000259" key="8">
    <source>
        <dbReference type="Pfam" id="PF12019"/>
    </source>
</evidence>
<dbReference type="GO" id="GO:0005886">
    <property type="term" value="C:plasma membrane"/>
    <property type="evidence" value="ECO:0007669"/>
    <property type="project" value="UniProtKB-SubCell"/>
</dbReference>
<comment type="subcellular location">
    <subcellularLocation>
        <location evidence="1">Cell inner membrane</location>
        <topology evidence="1">Single-pass membrane protein</topology>
    </subcellularLocation>
</comment>
<evidence type="ECO:0000313" key="10">
    <source>
        <dbReference type="Proteomes" id="UP000245125"/>
    </source>
</evidence>
<evidence type="ECO:0000256" key="2">
    <source>
        <dbReference type="ARBA" id="ARBA00022475"/>
    </source>
</evidence>
<sequence>MTAVTRGREHYVVLGNTAYSVVEDTNDSGIKDGGDMTLPDFPKKVEASLSWNNTGNDVTFDKRGIMPKWSTIRVASATDADYDCIAVSTTRIITGQYVNSKCRPK</sequence>
<dbReference type="Proteomes" id="UP000245125">
    <property type="component" value="Unassembled WGS sequence"/>
</dbReference>
<feature type="domain" description="General secretion pathway GspH" evidence="8">
    <location>
        <begin position="2"/>
        <end position="89"/>
    </location>
</feature>
<dbReference type="EMBL" id="OUUY01000002">
    <property type="protein sequence ID" value="SPP99603.1"/>
    <property type="molecule type" value="Genomic_DNA"/>
</dbReference>
<organism evidence="9 10">
    <name type="scientific">Candidatus Sulfobium mesophilum</name>
    <dbReference type="NCBI Taxonomy" id="2016548"/>
    <lineage>
        <taxon>Bacteria</taxon>
        <taxon>Pseudomonadati</taxon>
        <taxon>Nitrospirota</taxon>
        <taxon>Nitrospiria</taxon>
        <taxon>Nitrospirales</taxon>
        <taxon>Nitrospiraceae</taxon>
        <taxon>Candidatus Sulfobium</taxon>
    </lineage>
</organism>
<dbReference type="AlphaFoldDB" id="A0A2U3QDV6"/>
<evidence type="ECO:0000256" key="1">
    <source>
        <dbReference type="ARBA" id="ARBA00004377"/>
    </source>
</evidence>
<protein>
    <recommendedName>
        <fullName evidence="8">General secretion pathway GspH domain-containing protein</fullName>
    </recommendedName>
</protein>
<keyword evidence="7" id="KW-0472">Membrane</keyword>
<gene>
    <name evidence="9" type="ORF">NBG4_100043</name>
</gene>
<accession>A0A2U3QDV6</accession>
<name>A0A2U3QDV6_9BACT</name>
<keyword evidence="2" id="KW-1003">Cell membrane</keyword>